<dbReference type="InterPro" id="IPR042230">
    <property type="entry name" value="CusF_sf"/>
</dbReference>
<proteinExistence type="predicted"/>
<reference evidence="2 3" key="1">
    <citation type="submission" date="2016-02" db="EMBL/GenBank/DDBJ databases">
        <authorList>
            <person name="Wen L."/>
            <person name="He K."/>
            <person name="Yang H."/>
        </authorList>
    </citation>
    <scope>NUCLEOTIDE SEQUENCE [LARGE SCALE GENOMIC DNA]</scope>
    <source>
        <strain evidence="2 3">CV41</strain>
    </source>
</reference>
<accession>A0A139SLT1</accession>
<dbReference type="InterPro" id="IPR021647">
    <property type="entry name" value="CusF_Ec"/>
</dbReference>
<dbReference type="OrthoDB" id="199736at2"/>
<comment type="caution">
    <text evidence="2">The sequence shown here is derived from an EMBL/GenBank/DDBJ whole genome shotgun (WGS) entry which is preliminary data.</text>
</comment>
<dbReference type="RefSeq" id="WP_068711929.1">
    <property type="nucleotide sequence ID" value="NZ_LSZP01000039.1"/>
</dbReference>
<protein>
    <recommendedName>
        <fullName evidence="4">Copper-binding protein</fullName>
    </recommendedName>
</protein>
<keyword evidence="1" id="KW-0732">Signal</keyword>
<feature type="signal peptide" evidence="1">
    <location>
        <begin position="1"/>
        <end position="20"/>
    </location>
</feature>
<evidence type="ECO:0000256" key="1">
    <source>
        <dbReference type="SAM" id="SignalP"/>
    </source>
</evidence>
<evidence type="ECO:0000313" key="2">
    <source>
        <dbReference type="EMBL" id="KXU35507.1"/>
    </source>
</evidence>
<feature type="chain" id="PRO_5007299267" description="Copper-binding protein" evidence="1">
    <location>
        <begin position="21"/>
        <end position="125"/>
    </location>
</feature>
<dbReference type="AlphaFoldDB" id="A0A139SLT1"/>
<dbReference type="Gene3D" id="2.40.50.320">
    <property type="entry name" value="Copper binding periplasmic protein CusF"/>
    <property type="match status" value="1"/>
</dbReference>
<evidence type="ECO:0000313" key="3">
    <source>
        <dbReference type="Proteomes" id="UP000071392"/>
    </source>
</evidence>
<sequence>MSSLTRLFLVFVFSFAGVFAASEPSGEKAEEGPLVKGVVTRRLDERRLVMVKHEEIPGVMRAMTMAFSVPDELWDKLEPGVYLRGRLGGGRGDWRLSDVELTDWRYEPLPEDEGKGEGTSETSEK</sequence>
<name>A0A139SLT1_9BACT</name>
<dbReference type="Proteomes" id="UP000071392">
    <property type="component" value="Unassembled WGS sequence"/>
</dbReference>
<organism evidence="2 3">
    <name type="scientific">Cephaloticoccus capnophilus</name>
    <dbReference type="NCBI Taxonomy" id="1548208"/>
    <lineage>
        <taxon>Bacteria</taxon>
        <taxon>Pseudomonadati</taxon>
        <taxon>Verrucomicrobiota</taxon>
        <taxon>Opitutia</taxon>
        <taxon>Opitutales</taxon>
        <taxon>Opitutaceae</taxon>
        <taxon>Cephaloticoccus</taxon>
    </lineage>
</organism>
<dbReference type="Pfam" id="PF11604">
    <property type="entry name" value="CusF_Ec"/>
    <property type="match status" value="1"/>
</dbReference>
<keyword evidence="3" id="KW-1185">Reference proteome</keyword>
<gene>
    <name evidence="2" type="ORF">AXK12_05140</name>
</gene>
<evidence type="ECO:0008006" key="4">
    <source>
        <dbReference type="Google" id="ProtNLM"/>
    </source>
</evidence>
<dbReference type="EMBL" id="LSZP01000039">
    <property type="protein sequence ID" value="KXU35507.1"/>
    <property type="molecule type" value="Genomic_DNA"/>
</dbReference>